<evidence type="ECO:0000313" key="2">
    <source>
        <dbReference type="EMBL" id="QUC23023.1"/>
    </source>
</evidence>
<dbReference type="KEGG" id="uvi:66068041"/>
<dbReference type="RefSeq" id="XP_043000696.1">
    <property type="nucleotide sequence ID" value="XM_043144761.1"/>
</dbReference>
<keyword evidence="3" id="KW-1185">Reference proteome</keyword>
<dbReference type="GeneID" id="66068041"/>
<gene>
    <name evidence="2" type="ORF">UV8b_07264</name>
</gene>
<organism evidence="2 3">
    <name type="scientific">Ustilaginoidea virens</name>
    <name type="common">Rice false smut fungus</name>
    <name type="synonym">Villosiclava virens</name>
    <dbReference type="NCBI Taxonomy" id="1159556"/>
    <lineage>
        <taxon>Eukaryota</taxon>
        <taxon>Fungi</taxon>
        <taxon>Dikarya</taxon>
        <taxon>Ascomycota</taxon>
        <taxon>Pezizomycotina</taxon>
        <taxon>Sordariomycetes</taxon>
        <taxon>Hypocreomycetidae</taxon>
        <taxon>Hypocreales</taxon>
        <taxon>Clavicipitaceae</taxon>
        <taxon>Ustilaginoidea</taxon>
    </lineage>
</organism>
<name>A0A8E5HWV0_USTVR</name>
<reference evidence="2" key="1">
    <citation type="submission" date="2020-03" db="EMBL/GenBank/DDBJ databases">
        <title>A mixture of massive structural variations and highly conserved coding sequences in Ustilaginoidea virens genome.</title>
        <authorList>
            <person name="Zhang K."/>
            <person name="Zhao Z."/>
            <person name="Zhang Z."/>
            <person name="Li Y."/>
            <person name="Hsiang T."/>
            <person name="Sun W."/>
        </authorList>
    </citation>
    <scope>NUCLEOTIDE SEQUENCE</scope>
    <source>
        <strain evidence="2">UV-8b</strain>
    </source>
</reference>
<accession>A0A8E5HWV0</accession>
<evidence type="ECO:0000313" key="3">
    <source>
        <dbReference type="Proteomes" id="UP000027002"/>
    </source>
</evidence>
<dbReference type="AlphaFoldDB" id="A0A8E5HWV0"/>
<feature type="compositionally biased region" description="Polar residues" evidence="1">
    <location>
        <begin position="141"/>
        <end position="150"/>
    </location>
</feature>
<proteinExistence type="predicted"/>
<evidence type="ECO:0000256" key="1">
    <source>
        <dbReference type="SAM" id="MobiDB-lite"/>
    </source>
</evidence>
<sequence>MQRDPRQKARRAATCASHEEEGRKKAIVELHVDWTSETLLSTAIASRHCAAAAGEDEARSTMTMVNAQLVPQAGVFQHGTPQRRDTCRVTATASAKSAEASSRGGRLSWTGHTVTGGPETAGSRETALTPDACRADREMTENSTRSTSETLCKKPTRAETLGRQLTRRPDVFVVRGSASQILCTRPYCSIPNLDFTDKPSMFASDVYPQGEVLRHSSSASLFRIGNRMALSLVPAAVL</sequence>
<protein>
    <submittedName>
        <fullName evidence="2">Uncharacterized protein</fullName>
    </submittedName>
</protein>
<feature type="region of interest" description="Disordered" evidence="1">
    <location>
        <begin position="94"/>
        <end position="163"/>
    </location>
</feature>
<dbReference type="EMBL" id="CP072758">
    <property type="protein sequence ID" value="QUC23023.1"/>
    <property type="molecule type" value="Genomic_DNA"/>
</dbReference>
<dbReference type="Proteomes" id="UP000027002">
    <property type="component" value="Chromosome 6"/>
</dbReference>